<sequence>MGLWSFGIAGVVAYGAYRLCRYFNELSESEREERRAIRRRFDEYKSKMQKRKDEYIKKAKENLGEHSLNASYELNEVMRQAVELCKEDTKKYYEELKISLSERIILKEELLKEIDNKIKEIEGLTKLMQQTYIRSKSFSIITTQLYEAKNYVGAYIKYLKSYDRELEKNYNWAIKNIEEHKFKELQMEPFDFLLPEFYPYSGRIIAVNSDEISETGEFSKKIQGIYHPNKFKINDLDRIENLKGKDQDISFIIESFDKEEKYWDINYGKGLFVKNLMEQPGLGIEAEVVKLEKDSLLLDYYGVTLKLSRENYLNPRINPMRGSKLTVYPLEIRKNLRGNYMPRVTENPFESIILEYISDIPFLLPEEKKDEFEKKLKEEQLANFASYNWKIGPVEKDSNKLKLQLGEDLGFLVNLKQWKNSDSSYLEFERFLSEEEKFLPQDIYMCLNASLSTYLLEEKDSITEVEKDSMETLINLMIMEFKNQQELIESSPGILYFNKWTEVTNKLLNYLSKDNYNQITCEISNLNRDFIAKGTKLETWSGTIENLEEVIKNLENIYKDSDRRVDFFTENSLLKYEVRFLIDDGKVEIYQKSNDAFLNDLSELENIRVNVYPKKTPYPEIQQKLALDRFRRGDVENTNIKLALLSGENIKESSFSNEKITKYFNRDIENNLYQREIVEKALNSKDIFLIQGPPGTGKTTVIKEIILQQLEVNPASNILITSQTNVAVDNVLKGLISDYSSKINEKNMIRCGNEDRVDDDLNNILFDNVLRNYTASVVSEIPRNGVEADLKETWLTYMANQNSLKNELGEIILKGKQIVGATCVGIAKKRVGLDDLKFDLVIVDEASKALPAEMLIPLNKAKKCIIIGDQKQLPPTINPFLLNKDESQLEDYAYCKEEMFNKSLFEKIFSEAPDYAKSMLRTQYRMPLTIGNMISQFFYENNLENGDVCKLKKPIYNTKNLNWLDTSKIKDCFEDDKNGSPKNKKEAEIITNLIKDIRSRGIDNRIAVITPYKGQKRVIKKLIRESSLLENVAVDTIDSFQGDEADLVIFSTTRSKKPTEFFKDNARLNVAFSRVKRELIIVGSSEYFYKKYGPNSKLFEIAKYIGEVGNILECNY</sequence>
<proteinExistence type="inferred from homology"/>
<keyword evidence="3" id="KW-0378">Hydrolase</keyword>
<evidence type="ECO:0000256" key="5">
    <source>
        <dbReference type="ARBA" id="ARBA00022840"/>
    </source>
</evidence>
<evidence type="ECO:0000256" key="6">
    <source>
        <dbReference type="SAM" id="Coils"/>
    </source>
</evidence>
<dbReference type="CDD" id="cd18808">
    <property type="entry name" value="SF1_C_Upf1"/>
    <property type="match status" value="1"/>
</dbReference>
<evidence type="ECO:0000256" key="4">
    <source>
        <dbReference type="ARBA" id="ARBA00022806"/>
    </source>
</evidence>
<gene>
    <name evidence="8" type="ORF">RFV38_11555</name>
</gene>
<name>A0ABU4WDK7_9FUSO</name>
<dbReference type="EMBL" id="JAVIKH010000020">
    <property type="protein sequence ID" value="MDX8337117.1"/>
    <property type="molecule type" value="Genomic_DNA"/>
</dbReference>
<dbReference type="InterPro" id="IPR027417">
    <property type="entry name" value="P-loop_NTPase"/>
</dbReference>
<dbReference type="InterPro" id="IPR003593">
    <property type="entry name" value="AAA+_ATPase"/>
</dbReference>
<dbReference type="Pfam" id="PF13087">
    <property type="entry name" value="AAA_12"/>
    <property type="match status" value="1"/>
</dbReference>
<feature type="coiled-coil region" evidence="6">
    <location>
        <begin position="537"/>
        <end position="571"/>
    </location>
</feature>
<dbReference type="Pfam" id="PF13086">
    <property type="entry name" value="AAA_11"/>
    <property type="match status" value="2"/>
</dbReference>
<protein>
    <submittedName>
        <fullName evidence="8">AAA domain-containing protein</fullName>
    </submittedName>
</protein>
<keyword evidence="9" id="KW-1185">Reference proteome</keyword>
<keyword evidence="2" id="KW-0547">Nucleotide-binding</keyword>
<keyword evidence="4" id="KW-0347">Helicase</keyword>
<evidence type="ECO:0000256" key="1">
    <source>
        <dbReference type="ARBA" id="ARBA00007913"/>
    </source>
</evidence>
<comment type="similarity">
    <text evidence="1">Belongs to the DNA2/NAM7 helicase family.</text>
</comment>
<dbReference type="InterPro" id="IPR041679">
    <property type="entry name" value="DNA2/NAM7-like_C"/>
</dbReference>
<comment type="caution">
    <text evidence="8">The sequence shown here is derived from an EMBL/GenBank/DDBJ whole genome shotgun (WGS) entry which is preliminary data.</text>
</comment>
<evidence type="ECO:0000313" key="9">
    <source>
        <dbReference type="Proteomes" id="UP001279681"/>
    </source>
</evidence>
<accession>A0ABU4WDK7</accession>
<dbReference type="Proteomes" id="UP001279681">
    <property type="component" value="Unassembled WGS sequence"/>
</dbReference>
<dbReference type="InterPro" id="IPR041677">
    <property type="entry name" value="DNA2/NAM7_AAA_11"/>
</dbReference>
<dbReference type="InterPro" id="IPR050534">
    <property type="entry name" value="Coronavir_polyprotein_1ab"/>
</dbReference>
<reference evidence="9" key="1">
    <citation type="submission" date="2023-07" db="EMBL/GenBank/DDBJ databases">
        <authorList>
            <person name="Colorado M.A."/>
            <person name="Villamil L.M."/>
            <person name="Melo J.F."/>
            <person name="Rodriguez J.A."/>
            <person name="Ruiz R.Y."/>
        </authorList>
    </citation>
    <scope>NUCLEOTIDE SEQUENCE [LARGE SCALE GENOMIC DNA]</scope>
    <source>
        <strain evidence="9">C33</strain>
    </source>
</reference>
<dbReference type="InterPro" id="IPR047187">
    <property type="entry name" value="SF1_C_Upf1"/>
</dbReference>
<organism evidence="8 9">
    <name type="scientific">Candidatus Cetobacterium colombiensis</name>
    <dbReference type="NCBI Taxonomy" id="3073100"/>
    <lineage>
        <taxon>Bacteria</taxon>
        <taxon>Fusobacteriati</taxon>
        <taxon>Fusobacteriota</taxon>
        <taxon>Fusobacteriia</taxon>
        <taxon>Fusobacteriales</taxon>
        <taxon>Fusobacteriaceae</taxon>
        <taxon>Cetobacterium</taxon>
    </lineage>
</organism>
<dbReference type="SUPFAM" id="SSF52540">
    <property type="entry name" value="P-loop containing nucleoside triphosphate hydrolases"/>
    <property type="match status" value="1"/>
</dbReference>
<dbReference type="RefSeq" id="WP_320314471.1">
    <property type="nucleotide sequence ID" value="NZ_JAVIKH010000020.1"/>
</dbReference>
<evidence type="ECO:0000259" key="7">
    <source>
        <dbReference type="SMART" id="SM00382"/>
    </source>
</evidence>
<dbReference type="SMART" id="SM00382">
    <property type="entry name" value="AAA"/>
    <property type="match status" value="1"/>
</dbReference>
<feature type="domain" description="AAA+ ATPase" evidence="7">
    <location>
        <begin position="684"/>
        <end position="904"/>
    </location>
</feature>
<dbReference type="PANTHER" id="PTHR43788:SF8">
    <property type="entry name" value="DNA-BINDING PROTEIN SMUBP-2"/>
    <property type="match status" value="1"/>
</dbReference>
<evidence type="ECO:0000256" key="2">
    <source>
        <dbReference type="ARBA" id="ARBA00022741"/>
    </source>
</evidence>
<dbReference type="PANTHER" id="PTHR43788">
    <property type="entry name" value="DNA2/NAM7 HELICASE FAMILY MEMBER"/>
    <property type="match status" value="1"/>
</dbReference>
<evidence type="ECO:0000256" key="3">
    <source>
        <dbReference type="ARBA" id="ARBA00022801"/>
    </source>
</evidence>
<keyword evidence="6" id="KW-0175">Coiled coil</keyword>
<dbReference type="Gene3D" id="3.40.50.300">
    <property type="entry name" value="P-loop containing nucleotide triphosphate hydrolases"/>
    <property type="match status" value="2"/>
</dbReference>
<keyword evidence="5" id="KW-0067">ATP-binding</keyword>
<evidence type="ECO:0000313" key="8">
    <source>
        <dbReference type="EMBL" id="MDX8337117.1"/>
    </source>
</evidence>